<keyword evidence="3" id="KW-1185">Reference proteome</keyword>
<evidence type="ECO:0000313" key="3">
    <source>
        <dbReference type="Proteomes" id="UP000299102"/>
    </source>
</evidence>
<proteinExistence type="predicted"/>
<organism evidence="2 3">
    <name type="scientific">Eumeta variegata</name>
    <name type="common">Bagworm moth</name>
    <name type="synonym">Eumeta japonica</name>
    <dbReference type="NCBI Taxonomy" id="151549"/>
    <lineage>
        <taxon>Eukaryota</taxon>
        <taxon>Metazoa</taxon>
        <taxon>Ecdysozoa</taxon>
        <taxon>Arthropoda</taxon>
        <taxon>Hexapoda</taxon>
        <taxon>Insecta</taxon>
        <taxon>Pterygota</taxon>
        <taxon>Neoptera</taxon>
        <taxon>Endopterygota</taxon>
        <taxon>Lepidoptera</taxon>
        <taxon>Glossata</taxon>
        <taxon>Ditrysia</taxon>
        <taxon>Tineoidea</taxon>
        <taxon>Psychidae</taxon>
        <taxon>Oiketicinae</taxon>
        <taxon>Eumeta</taxon>
    </lineage>
</organism>
<protein>
    <submittedName>
        <fullName evidence="2">Uncharacterized protein</fullName>
    </submittedName>
</protein>
<dbReference type="AlphaFoldDB" id="A0A4C1ZUD8"/>
<reference evidence="2 3" key="1">
    <citation type="journal article" date="2019" name="Commun. Biol.">
        <title>The bagworm genome reveals a unique fibroin gene that provides high tensile strength.</title>
        <authorList>
            <person name="Kono N."/>
            <person name="Nakamura H."/>
            <person name="Ohtoshi R."/>
            <person name="Tomita M."/>
            <person name="Numata K."/>
            <person name="Arakawa K."/>
        </authorList>
    </citation>
    <scope>NUCLEOTIDE SEQUENCE [LARGE SCALE GENOMIC DNA]</scope>
</reference>
<name>A0A4C1ZUD8_EUMVA</name>
<dbReference type="Proteomes" id="UP000299102">
    <property type="component" value="Unassembled WGS sequence"/>
</dbReference>
<comment type="caution">
    <text evidence="2">The sequence shown here is derived from an EMBL/GenBank/DDBJ whole genome shotgun (WGS) entry which is preliminary data.</text>
</comment>
<dbReference type="EMBL" id="BGZK01002071">
    <property type="protein sequence ID" value="GBP90275.1"/>
    <property type="molecule type" value="Genomic_DNA"/>
</dbReference>
<feature type="compositionally biased region" description="Basic and acidic residues" evidence="1">
    <location>
        <begin position="61"/>
        <end position="71"/>
    </location>
</feature>
<accession>A0A4C1ZUD8</accession>
<gene>
    <name evidence="2" type="ORF">EVAR_61353_1</name>
</gene>
<sequence length="128" mass="14414">MSVALAQHDGRSDKFRCYREAHCIQRPGSRARRPITGSASRSHTERTADAGTNGNRGTNTRRSERDPAARMRRERNRRGLGYDWRRPALAGCDPLGKRASIIVLSWAYRGGCWPAQSSNRLPRAPRGR</sequence>
<feature type="compositionally biased region" description="Low complexity" evidence="1">
    <location>
        <begin position="51"/>
        <end position="60"/>
    </location>
</feature>
<evidence type="ECO:0000256" key="1">
    <source>
        <dbReference type="SAM" id="MobiDB-lite"/>
    </source>
</evidence>
<feature type="region of interest" description="Disordered" evidence="1">
    <location>
        <begin position="26"/>
        <end position="79"/>
    </location>
</feature>
<evidence type="ECO:0000313" key="2">
    <source>
        <dbReference type="EMBL" id="GBP90275.1"/>
    </source>
</evidence>